<keyword evidence="1" id="KW-0732">Signal</keyword>
<evidence type="ECO:0000313" key="4">
    <source>
        <dbReference type="Proteomes" id="UP001634394"/>
    </source>
</evidence>
<dbReference type="SUPFAM" id="SSF55797">
    <property type="entry name" value="PR-1-like"/>
    <property type="match status" value="1"/>
</dbReference>
<proteinExistence type="predicted"/>
<dbReference type="EMBL" id="JBJQND010000010">
    <property type="protein sequence ID" value="KAL3863455.1"/>
    <property type="molecule type" value="Genomic_DNA"/>
</dbReference>
<protein>
    <recommendedName>
        <fullName evidence="2">SCP domain-containing protein</fullName>
    </recommendedName>
</protein>
<sequence>MAGRILLALTLMLIFQVAVTQVTQADKTLIASVHDKYRSSVQSSNMMKMRYHDGIAAKAQIHANKCHFQHDSSADRALPELPGVYVGQNLAYSTGGKNWQYIINLWASEMQNFKMGVGSTNGSAVGHYTQLMLWKTQAVGCGYKECPRFKLYVCNYAYGQYTWDIKYPWKVGSKCADCPNNCNNGFCDCKMQFCNSKTDIKDAKCNCTPWWLLKWWEQKGISTWTTDIESALA</sequence>
<dbReference type="PRINTS" id="PR00837">
    <property type="entry name" value="V5TPXLIKE"/>
</dbReference>
<comment type="caution">
    <text evidence="3">The sequence shown here is derived from an EMBL/GenBank/DDBJ whole genome shotgun (WGS) entry which is preliminary data.</text>
</comment>
<dbReference type="InterPro" id="IPR001283">
    <property type="entry name" value="CRISP-related"/>
</dbReference>
<evidence type="ECO:0000313" key="3">
    <source>
        <dbReference type="EMBL" id="KAL3863455.1"/>
    </source>
</evidence>
<dbReference type="Proteomes" id="UP001634394">
    <property type="component" value="Unassembled WGS sequence"/>
</dbReference>
<name>A0ABD3VST4_SINWO</name>
<organism evidence="3 4">
    <name type="scientific">Sinanodonta woodiana</name>
    <name type="common">Chinese pond mussel</name>
    <name type="synonym">Anodonta woodiana</name>
    <dbReference type="NCBI Taxonomy" id="1069815"/>
    <lineage>
        <taxon>Eukaryota</taxon>
        <taxon>Metazoa</taxon>
        <taxon>Spiralia</taxon>
        <taxon>Lophotrochozoa</taxon>
        <taxon>Mollusca</taxon>
        <taxon>Bivalvia</taxon>
        <taxon>Autobranchia</taxon>
        <taxon>Heteroconchia</taxon>
        <taxon>Palaeoheterodonta</taxon>
        <taxon>Unionida</taxon>
        <taxon>Unionoidea</taxon>
        <taxon>Unionidae</taxon>
        <taxon>Unioninae</taxon>
        <taxon>Sinanodonta</taxon>
    </lineage>
</organism>
<feature type="signal peptide" evidence="1">
    <location>
        <begin position="1"/>
        <end position="20"/>
    </location>
</feature>
<dbReference type="InterPro" id="IPR014044">
    <property type="entry name" value="CAP_dom"/>
</dbReference>
<evidence type="ECO:0000256" key="1">
    <source>
        <dbReference type="SAM" id="SignalP"/>
    </source>
</evidence>
<feature type="chain" id="PRO_5044791566" description="SCP domain-containing protein" evidence="1">
    <location>
        <begin position="21"/>
        <end position="233"/>
    </location>
</feature>
<dbReference type="InterPro" id="IPR035940">
    <property type="entry name" value="CAP_sf"/>
</dbReference>
<gene>
    <name evidence="3" type="ORF">ACJMK2_005209</name>
</gene>
<reference evidence="3 4" key="1">
    <citation type="submission" date="2024-11" db="EMBL/GenBank/DDBJ databases">
        <title>Chromosome-level genome assembly of the freshwater bivalve Anodonta woodiana.</title>
        <authorList>
            <person name="Chen X."/>
        </authorList>
    </citation>
    <scope>NUCLEOTIDE SEQUENCE [LARGE SCALE GENOMIC DNA]</scope>
    <source>
        <strain evidence="3">MN2024</strain>
        <tissue evidence="3">Gills</tissue>
    </source>
</reference>
<dbReference type="AlphaFoldDB" id="A0ABD3VST4"/>
<dbReference type="SMART" id="SM00198">
    <property type="entry name" value="SCP"/>
    <property type="match status" value="1"/>
</dbReference>
<evidence type="ECO:0000259" key="2">
    <source>
        <dbReference type="SMART" id="SM00198"/>
    </source>
</evidence>
<accession>A0ABD3VST4</accession>
<dbReference type="Pfam" id="PF00188">
    <property type="entry name" value="CAP"/>
    <property type="match status" value="1"/>
</dbReference>
<dbReference type="Gene3D" id="3.40.33.10">
    <property type="entry name" value="CAP"/>
    <property type="match status" value="1"/>
</dbReference>
<keyword evidence="4" id="KW-1185">Reference proteome</keyword>
<feature type="domain" description="SCP" evidence="2">
    <location>
        <begin position="25"/>
        <end position="163"/>
    </location>
</feature>
<dbReference type="PANTHER" id="PTHR10334">
    <property type="entry name" value="CYSTEINE-RICH SECRETORY PROTEIN-RELATED"/>
    <property type="match status" value="1"/>
</dbReference>